<evidence type="ECO:0000256" key="1">
    <source>
        <dbReference type="ARBA" id="ARBA00022468"/>
    </source>
</evidence>
<dbReference type="Gene3D" id="1.10.10.750">
    <property type="entry name" value="Ypt/Rab-GAP domain of gyp1p, domain 1"/>
    <property type="match status" value="1"/>
</dbReference>
<dbReference type="Gene3D" id="1.10.472.80">
    <property type="entry name" value="Ypt/Rab-GAP domain of gyp1p, domain 3"/>
    <property type="match status" value="1"/>
</dbReference>
<evidence type="ECO:0000256" key="2">
    <source>
        <dbReference type="ARBA" id="ARBA00043879"/>
    </source>
</evidence>
<name>A0A1Q3FDG7_CULTA</name>
<dbReference type="FunFam" id="1.10.8.270:FF:000016">
    <property type="entry name" value="TBC1 domain family member 2A"/>
    <property type="match status" value="1"/>
</dbReference>
<dbReference type="PROSITE" id="PS50086">
    <property type="entry name" value="TBC_RABGAP"/>
    <property type="match status" value="1"/>
</dbReference>
<dbReference type="AlphaFoldDB" id="A0A1Q3FDG7"/>
<sequence length="336" mass="39031">MAVSKFSDVDEYGFKREPDFDYQSYENIMSSYYTVLTTRSIKWQKFSKNNANILGNPRKLKRFVRKGIPGPLREEVWMKSSGAHAMQQKEPTLYQTLLRYEFDQEISDQIKIDLPRTFPDNIHFEQYQLGLYNVLITYAHHNTAVGYCQGLNYIAGLILLVTKNEESTFWLLKVLVENIVPLYHTRKMDNLITDIDVLSELIRIRVPDVHKHISDLGLPWPVIATKWLICLYAEVVPIETALRIWDCVFLEGNKILLRVGISIVVGLRQEIIATDDISNLIGLFRALEKNNKLMDCHNFIQSIFKVPGTLKRSQIDALRRQFYEQRKADKRKGSAS</sequence>
<organism evidence="5">
    <name type="scientific">Culex tarsalis</name>
    <name type="common">Encephalitis mosquito</name>
    <dbReference type="NCBI Taxonomy" id="7177"/>
    <lineage>
        <taxon>Eukaryota</taxon>
        <taxon>Metazoa</taxon>
        <taxon>Ecdysozoa</taxon>
        <taxon>Arthropoda</taxon>
        <taxon>Hexapoda</taxon>
        <taxon>Insecta</taxon>
        <taxon>Pterygota</taxon>
        <taxon>Neoptera</taxon>
        <taxon>Endopterygota</taxon>
        <taxon>Diptera</taxon>
        <taxon>Nematocera</taxon>
        <taxon>Culicoidea</taxon>
        <taxon>Culicidae</taxon>
        <taxon>Culicinae</taxon>
        <taxon>Culicini</taxon>
        <taxon>Culex</taxon>
        <taxon>Culex</taxon>
    </lineage>
</organism>
<dbReference type="Pfam" id="PF00566">
    <property type="entry name" value="RabGAP-TBC"/>
    <property type="match status" value="1"/>
</dbReference>
<dbReference type="PANTHER" id="PTHR47219">
    <property type="entry name" value="RAB GTPASE-ACTIVATING PROTEIN 1-LIKE"/>
    <property type="match status" value="1"/>
</dbReference>
<dbReference type="GO" id="GO:0031267">
    <property type="term" value="F:small GTPase binding"/>
    <property type="evidence" value="ECO:0007669"/>
    <property type="project" value="TreeGrafter"/>
</dbReference>
<evidence type="ECO:0000259" key="4">
    <source>
        <dbReference type="PROSITE" id="PS50086"/>
    </source>
</evidence>
<dbReference type="SMART" id="SM00164">
    <property type="entry name" value="TBC"/>
    <property type="match status" value="1"/>
</dbReference>
<dbReference type="SUPFAM" id="SSF47923">
    <property type="entry name" value="Ypt/Rab-GAP domain of gyp1p"/>
    <property type="match status" value="2"/>
</dbReference>
<reference evidence="5" key="1">
    <citation type="submission" date="2017-01" db="EMBL/GenBank/DDBJ databases">
        <title>A deep insight into the sialotranscriptome of adult male and female Cluex tarsalis mosquitoes.</title>
        <authorList>
            <person name="Ribeiro J.M."/>
            <person name="Moreira F."/>
            <person name="Bernard K.A."/>
            <person name="Calvo E."/>
        </authorList>
    </citation>
    <scope>NUCLEOTIDE SEQUENCE</scope>
    <source>
        <strain evidence="5">Kern County</strain>
        <tissue evidence="5">Salivary glands</tissue>
    </source>
</reference>
<comment type="function">
    <text evidence="2">May act as a GTPase-activating protein for Rab family protein(s).</text>
</comment>
<dbReference type="PANTHER" id="PTHR47219:SF10">
    <property type="entry name" value="GROWTH HORMONE-REGULATED TBC PROTEIN 1"/>
    <property type="match status" value="1"/>
</dbReference>
<proteinExistence type="predicted"/>
<protein>
    <recommendedName>
        <fullName evidence="3">Growth hormone-regulated TBC protein 1</fullName>
    </recommendedName>
</protein>
<dbReference type="EMBL" id="GFDL01009424">
    <property type="protein sequence ID" value="JAV25621.1"/>
    <property type="molecule type" value="Transcribed_RNA"/>
</dbReference>
<accession>A0A1Q3FDG7</accession>
<dbReference type="Gene3D" id="1.10.8.270">
    <property type="entry name" value="putative rabgap domain of human tbc1 domain family member 14 like domains"/>
    <property type="match status" value="1"/>
</dbReference>
<dbReference type="FunFam" id="1.10.472.80:FF:000029">
    <property type="entry name" value="Growth hormone-regulated TBC protein 1"/>
    <property type="match status" value="1"/>
</dbReference>
<dbReference type="InterPro" id="IPR050302">
    <property type="entry name" value="Rab_GAP_TBC_domain"/>
</dbReference>
<keyword evidence="1" id="KW-0343">GTPase activation</keyword>
<dbReference type="InterPro" id="IPR035969">
    <property type="entry name" value="Rab-GAP_TBC_sf"/>
</dbReference>
<evidence type="ECO:0000256" key="3">
    <source>
        <dbReference type="ARBA" id="ARBA00070878"/>
    </source>
</evidence>
<evidence type="ECO:0000313" key="5">
    <source>
        <dbReference type="EMBL" id="JAV25621.1"/>
    </source>
</evidence>
<dbReference type="GO" id="GO:0005096">
    <property type="term" value="F:GTPase activator activity"/>
    <property type="evidence" value="ECO:0007669"/>
    <property type="project" value="UniProtKB-KW"/>
</dbReference>
<feature type="domain" description="Rab-GAP TBC" evidence="4">
    <location>
        <begin position="67"/>
        <end position="252"/>
    </location>
</feature>
<dbReference type="InterPro" id="IPR000195">
    <property type="entry name" value="Rab-GAP-TBC_dom"/>
</dbReference>